<dbReference type="STRING" id="39488.ERS852450_02267"/>
<gene>
    <name evidence="1" type="ORF">EHLA_1132</name>
</gene>
<dbReference type="RefSeq" id="WP_096239648.1">
    <property type="nucleotide sequence ID" value="NZ_LT907978.1"/>
</dbReference>
<evidence type="ECO:0000313" key="1">
    <source>
        <dbReference type="EMBL" id="SOB71864.1"/>
    </source>
</evidence>
<name>A0A285PQI5_9FIRM</name>
<protein>
    <submittedName>
        <fullName evidence="1">Six-bladed beta-propeller, TolB-like</fullName>
    </submittedName>
</protein>
<dbReference type="EMBL" id="LT907978">
    <property type="protein sequence ID" value="SOB71864.1"/>
    <property type="molecule type" value="Genomic_DNA"/>
</dbReference>
<sequence>MLKKIIKKRAYTGNKIEDNLLFVTLQTQIVGLDMNNGYEQIFLSDKLSNMCNFYYDKDTKQLLVYNTSGHAYLYQMPEGKRLSQKLYLRAMDLEPENIAHKGDYYWYPDTNFCLRRLDIKDGSTKQILKDKERRVVNVIQVEDKLYIFTDMRRRIEIEGYVKILCYHIDENGDLKYEFEWGERPYVFMGYVRRDFDGKTVMVGAKTNTKYVGDYYVAFEPENKRFVPIYPITDEAWELYGHTMLEGNKILAANPKYVKVIDIPSRKALEKYEPEGTIYSATFLTKNKGAIFTDRGVYEITF</sequence>
<dbReference type="AlphaFoldDB" id="A0A285PQI5"/>
<dbReference type="Proteomes" id="UP000217549">
    <property type="component" value="Chromosome I"/>
</dbReference>
<organism evidence="1 2">
    <name type="scientific">Anaerobutyricum hallii</name>
    <dbReference type="NCBI Taxonomy" id="39488"/>
    <lineage>
        <taxon>Bacteria</taxon>
        <taxon>Bacillati</taxon>
        <taxon>Bacillota</taxon>
        <taxon>Clostridia</taxon>
        <taxon>Lachnospirales</taxon>
        <taxon>Lachnospiraceae</taxon>
        <taxon>Anaerobutyricum</taxon>
    </lineage>
</organism>
<reference evidence="2" key="1">
    <citation type="submission" date="2017-09" db="EMBL/GenBank/DDBJ databases">
        <authorList>
            <person name="Shetty A S."/>
        </authorList>
    </citation>
    <scope>NUCLEOTIDE SEQUENCE [LARGE SCALE GENOMIC DNA]</scope>
</reference>
<evidence type="ECO:0000313" key="2">
    <source>
        <dbReference type="Proteomes" id="UP000217549"/>
    </source>
</evidence>
<dbReference type="KEGG" id="ehl:EHLA_1132"/>
<proteinExistence type="predicted"/>
<keyword evidence="2" id="KW-1185">Reference proteome</keyword>
<dbReference type="SUPFAM" id="SSF69322">
    <property type="entry name" value="Tricorn protease domain 2"/>
    <property type="match status" value="1"/>
</dbReference>
<accession>A0A285PQI5</accession>